<dbReference type="OrthoDB" id="272271at2759"/>
<evidence type="ECO:0000313" key="3">
    <source>
        <dbReference type="EMBL" id="KAJ4401401.1"/>
    </source>
</evidence>
<comment type="caution">
    <text evidence="3">The sequence shown here is derived from an EMBL/GenBank/DDBJ whole genome shotgun (WGS) entry which is preliminary data.</text>
</comment>
<gene>
    <name evidence="3" type="ORF">N0V91_007950</name>
</gene>
<dbReference type="EMBL" id="JAPEVA010000074">
    <property type="protein sequence ID" value="KAJ4401401.1"/>
    <property type="molecule type" value="Genomic_DNA"/>
</dbReference>
<evidence type="ECO:0000313" key="4">
    <source>
        <dbReference type="Proteomes" id="UP001140510"/>
    </source>
</evidence>
<evidence type="ECO:0000259" key="2">
    <source>
        <dbReference type="Pfam" id="PF02668"/>
    </source>
</evidence>
<keyword evidence="1" id="KW-0560">Oxidoreductase</keyword>
<organism evidence="3 4">
    <name type="scientific">Didymella pomorum</name>
    <dbReference type="NCBI Taxonomy" id="749634"/>
    <lineage>
        <taxon>Eukaryota</taxon>
        <taxon>Fungi</taxon>
        <taxon>Dikarya</taxon>
        <taxon>Ascomycota</taxon>
        <taxon>Pezizomycotina</taxon>
        <taxon>Dothideomycetes</taxon>
        <taxon>Pleosporomycetidae</taxon>
        <taxon>Pleosporales</taxon>
        <taxon>Pleosporineae</taxon>
        <taxon>Didymellaceae</taxon>
        <taxon>Didymella</taxon>
    </lineage>
</organism>
<dbReference type="PANTHER" id="PTHR10696:SF54">
    <property type="entry name" value="FAMILY OXIDOREDUCTASE, PUTATIVE (AFU_ORTHOLOGUE AFUA_4G13850)-RELATED"/>
    <property type="match status" value="1"/>
</dbReference>
<sequence length="365" mass="40990">MQLQSRVLSPLWDQKIPHELFELSLRVLQSQLQTGVYSLLSGLPFVEALQEFPPSLSGDMCWDGRSDTLDYLINLSLKDIADIEVALHKFKGLAVVRGLDPKRYSDEDNLIIYAGIVSWIGRERATNPLGMSAEHVRNALLDKKPAGAVQSELEPAKQAHKMNFHADRFMADIVALFVLEKASSGGEQYVASFQSIYNELSKNYPEALAALMVDWEWPAQSEDVNAAPIKGPVVFSNGEQIIAQLVWAPFVRQPSYLTPERERALTVVNDLARKMCVKLDSKAGDIQLINNLAMLHARDGFVDSVTQRRHLVRIGIRDPEYQWARPVGFEEQFETAYRVPLSEQKMPTVDFDPWNATSTAALNHG</sequence>
<dbReference type="InterPro" id="IPR003819">
    <property type="entry name" value="TauD/TfdA-like"/>
</dbReference>
<protein>
    <recommendedName>
        <fullName evidence="2">TauD/TfdA-like domain-containing protein</fullName>
    </recommendedName>
</protein>
<dbReference type="SUPFAM" id="SSF51197">
    <property type="entry name" value="Clavaminate synthase-like"/>
    <property type="match status" value="1"/>
</dbReference>
<dbReference type="Gene3D" id="3.60.130.10">
    <property type="entry name" value="Clavaminate synthase-like"/>
    <property type="match status" value="1"/>
</dbReference>
<dbReference type="AlphaFoldDB" id="A0A9W8ZA25"/>
<reference evidence="3" key="1">
    <citation type="submission" date="2022-10" db="EMBL/GenBank/DDBJ databases">
        <title>Tapping the CABI collections for fungal endophytes: first genome assemblies for Collariella, Neodidymelliopsis, Ascochyta clinopodiicola, Didymella pomorum, Didymosphaeria variabile, Neocosmospora piperis and Neocucurbitaria cava.</title>
        <authorList>
            <person name="Hill R."/>
        </authorList>
    </citation>
    <scope>NUCLEOTIDE SEQUENCE</scope>
    <source>
        <strain evidence="3">IMI 355091</strain>
    </source>
</reference>
<name>A0A9W8ZA25_9PLEO</name>
<dbReference type="InterPro" id="IPR050411">
    <property type="entry name" value="AlphaKG_dependent_hydroxylases"/>
</dbReference>
<dbReference type="PANTHER" id="PTHR10696">
    <property type="entry name" value="GAMMA-BUTYROBETAINE HYDROXYLASE-RELATED"/>
    <property type="match status" value="1"/>
</dbReference>
<dbReference type="Pfam" id="PF02668">
    <property type="entry name" value="TauD"/>
    <property type="match status" value="1"/>
</dbReference>
<proteinExistence type="predicted"/>
<keyword evidence="4" id="KW-1185">Reference proteome</keyword>
<dbReference type="InterPro" id="IPR042098">
    <property type="entry name" value="TauD-like_sf"/>
</dbReference>
<evidence type="ECO:0000256" key="1">
    <source>
        <dbReference type="ARBA" id="ARBA00023002"/>
    </source>
</evidence>
<dbReference type="Proteomes" id="UP001140510">
    <property type="component" value="Unassembled WGS sequence"/>
</dbReference>
<accession>A0A9W8ZA25</accession>
<dbReference type="GO" id="GO:0016491">
    <property type="term" value="F:oxidoreductase activity"/>
    <property type="evidence" value="ECO:0007669"/>
    <property type="project" value="UniProtKB-KW"/>
</dbReference>
<feature type="domain" description="TauD/TfdA-like" evidence="2">
    <location>
        <begin position="69"/>
        <end position="314"/>
    </location>
</feature>